<dbReference type="WBParaSite" id="nRc.2.0.1.t41128-RA">
    <property type="protein sequence ID" value="nRc.2.0.1.t41128-RA"/>
    <property type="gene ID" value="nRc.2.0.1.g41128"/>
</dbReference>
<proteinExistence type="predicted"/>
<dbReference type="Proteomes" id="UP000887565">
    <property type="component" value="Unplaced"/>
</dbReference>
<protein>
    <submittedName>
        <fullName evidence="2">Uncharacterized protein</fullName>
    </submittedName>
</protein>
<keyword evidence="1" id="KW-1185">Reference proteome</keyword>
<name>A0A915KU63_ROMCU</name>
<reference evidence="2" key="1">
    <citation type="submission" date="2022-11" db="UniProtKB">
        <authorList>
            <consortium name="WormBaseParasite"/>
        </authorList>
    </citation>
    <scope>IDENTIFICATION</scope>
</reference>
<dbReference type="AlphaFoldDB" id="A0A915KU63"/>
<sequence>MELNGNRKPLMIRIYLKLWIINYNPLDFGKDNLGGFSYYCQVYLISNEPLQCKTQDVKDDKIEKNYDK</sequence>
<organism evidence="1 2">
    <name type="scientific">Romanomermis culicivorax</name>
    <name type="common">Nematode worm</name>
    <dbReference type="NCBI Taxonomy" id="13658"/>
    <lineage>
        <taxon>Eukaryota</taxon>
        <taxon>Metazoa</taxon>
        <taxon>Ecdysozoa</taxon>
        <taxon>Nematoda</taxon>
        <taxon>Enoplea</taxon>
        <taxon>Dorylaimia</taxon>
        <taxon>Mermithida</taxon>
        <taxon>Mermithoidea</taxon>
        <taxon>Mermithidae</taxon>
        <taxon>Romanomermis</taxon>
    </lineage>
</organism>
<evidence type="ECO:0000313" key="2">
    <source>
        <dbReference type="WBParaSite" id="nRc.2.0.1.t41128-RA"/>
    </source>
</evidence>
<evidence type="ECO:0000313" key="1">
    <source>
        <dbReference type="Proteomes" id="UP000887565"/>
    </source>
</evidence>
<accession>A0A915KU63</accession>